<protein>
    <submittedName>
        <fullName evidence="8">Exosome non-catalytic core subunit rrp46</fullName>
    </submittedName>
</protein>
<gene>
    <name evidence="8" type="primary">RRP46</name>
    <name evidence="8" type="ORF">K7432_016379</name>
</gene>
<dbReference type="EMBL" id="JASJQH010002671">
    <property type="protein sequence ID" value="KAK9760020.1"/>
    <property type="molecule type" value="Genomic_DNA"/>
</dbReference>
<reference evidence="8 9" key="1">
    <citation type="submission" date="2023-04" db="EMBL/GenBank/DDBJ databases">
        <title>Genome of Basidiobolus ranarum AG-B5.</title>
        <authorList>
            <person name="Stajich J.E."/>
            <person name="Carter-House D."/>
            <person name="Gryganskyi A."/>
        </authorList>
    </citation>
    <scope>NUCLEOTIDE SEQUENCE [LARGE SCALE GENOMIC DNA]</scope>
    <source>
        <strain evidence="8 9">AG-B5</strain>
    </source>
</reference>
<dbReference type="Proteomes" id="UP001479436">
    <property type="component" value="Unassembled WGS sequence"/>
</dbReference>
<keyword evidence="3" id="KW-0698">rRNA processing</keyword>
<dbReference type="CDD" id="cd11372">
    <property type="entry name" value="RNase_PH_RRP46"/>
    <property type="match status" value="1"/>
</dbReference>
<dbReference type="Gene3D" id="3.30.230.70">
    <property type="entry name" value="GHMP Kinase, N-terminal domain"/>
    <property type="match status" value="1"/>
</dbReference>
<sequence length="225" mass="24773">MTLTRPDGRKSDEIRPLYCSQGLLNRADGSARFEHGKSAVLCGIHGPMEVKINQEQLDKATLEVVFRPMVGLPSTREKKYEAVIRRTFEKAILTGLHPRTLIQMNAQVLWDDGCVLATAINAVTLALIDAGIPSKSIVSASTCLIDENGDLVIDPTTKELEAAHSSLHTFAFDSATQGAVFSESIGSYTEEEYFQCLEMCSTAALKVQGFMRTALEKKLEKENQY</sequence>
<dbReference type="InterPro" id="IPR020568">
    <property type="entry name" value="Ribosomal_Su5_D2-typ_SF"/>
</dbReference>
<comment type="similarity">
    <text evidence="2">Belongs to the RNase PH family.</text>
</comment>
<evidence type="ECO:0000256" key="1">
    <source>
        <dbReference type="ARBA" id="ARBA00004123"/>
    </source>
</evidence>
<evidence type="ECO:0000256" key="2">
    <source>
        <dbReference type="ARBA" id="ARBA00006678"/>
    </source>
</evidence>
<organism evidence="8 9">
    <name type="scientific">Basidiobolus ranarum</name>
    <dbReference type="NCBI Taxonomy" id="34480"/>
    <lineage>
        <taxon>Eukaryota</taxon>
        <taxon>Fungi</taxon>
        <taxon>Fungi incertae sedis</taxon>
        <taxon>Zoopagomycota</taxon>
        <taxon>Entomophthoromycotina</taxon>
        <taxon>Basidiobolomycetes</taxon>
        <taxon>Basidiobolales</taxon>
        <taxon>Basidiobolaceae</taxon>
        <taxon>Basidiobolus</taxon>
    </lineage>
</organism>
<dbReference type="InterPro" id="IPR015847">
    <property type="entry name" value="ExoRNase_PH_dom2"/>
</dbReference>
<dbReference type="SUPFAM" id="SSF55666">
    <property type="entry name" value="Ribonuclease PH domain 2-like"/>
    <property type="match status" value="1"/>
</dbReference>
<accession>A0ABR2WET6</accession>
<dbReference type="InterPro" id="IPR001247">
    <property type="entry name" value="ExoRNase_PH_dom1"/>
</dbReference>
<keyword evidence="4" id="KW-0271">Exosome</keyword>
<evidence type="ECO:0000313" key="8">
    <source>
        <dbReference type="EMBL" id="KAK9760020.1"/>
    </source>
</evidence>
<evidence type="ECO:0000256" key="3">
    <source>
        <dbReference type="ARBA" id="ARBA00022552"/>
    </source>
</evidence>
<evidence type="ECO:0000259" key="6">
    <source>
        <dbReference type="Pfam" id="PF01138"/>
    </source>
</evidence>
<feature type="domain" description="Exoribonuclease phosphorolytic" evidence="7">
    <location>
        <begin position="137"/>
        <end position="199"/>
    </location>
</feature>
<evidence type="ECO:0000256" key="5">
    <source>
        <dbReference type="ARBA" id="ARBA00023242"/>
    </source>
</evidence>
<dbReference type="Pfam" id="PF01138">
    <property type="entry name" value="RNase_PH"/>
    <property type="match status" value="1"/>
</dbReference>
<dbReference type="InterPro" id="IPR036345">
    <property type="entry name" value="ExoRNase_PH_dom2_sf"/>
</dbReference>
<comment type="subcellular location">
    <subcellularLocation>
        <location evidence="1">Nucleus</location>
    </subcellularLocation>
</comment>
<dbReference type="PANTHER" id="PTHR11953:SF1">
    <property type="entry name" value="EXOSOME COMPLEX COMPONENT RRP46"/>
    <property type="match status" value="1"/>
</dbReference>
<dbReference type="SUPFAM" id="SSF54211">
    <property type="entry name" value="Ribosomal protein S5 domain 2-like"/>
    <property type="match status" value="1"/>
</dbReference>
<evidence type="ECO:0000313" key="9">
    <source>
        <dbReference type="Proteomes" id="UP001479436"/>
    </source>
</evidence>
<feature type="domain" description="Exoribonuclease phosphorolytic" evidence="6">
    <location>
        <begin position="13"/>
        <end position="133"/>
    </location>
</feature>
<dbReference type="InterPro" id="IPR027408">
    <property type="entry name" value="PNPase/RNase_PH_dom_sf"/>
</dbReference>
<dbReference type="InterPro" id="IPR050080">
    <property type="entry name" value="RNase_PH"/>
</dbReference>
<name>A0ABR2WET6_9FUNG</name>
<keyword evidence="9" id="KW-1185">Reference proteome</keyword>
<evidence type="ECO:0000256" key="4">
    <source>
        <dbReference type="ARBA" id="ARBA00022835"/>
    </source>
</evidence>
<dbReference type="PANTHER" id="PTHR11953">
    <property type="entry name" value="EXOSOME COMPLEX COMPONENT"/>
    <property type="match status" value="1"/>
</dbReference>
<evidence type="ECO:0000259" key="7">
    <source>
        <dbReference type="Pfam" id="PF03725"/>
    </source>
</evidence>
<proteinExistence type="inferred from homology"/>
<comment type="caution">
    <text evidence="8">The sequence shown here is derived from an EMBL/GenBank/DDBJ whole genome shotgun (WGS) entry which is preliminary data.</text>
</comment>
<dbReference type="Pfam" id="PF03725">
    <property type="entry name" value="RNase_PH_C"/>
    <property type="match status" value="1"/>
</dbReference>
<keyword evidence="5" id="KW-0539">Nucleus</keyword>